<evidence type="ECO:0000256" key="1">
    <source>
        <dbReference type="SAM" id="Phobius"/>
    </source>
</evidence>
<feature type="transmembrane region" description="Helical" evidence="1">
    <location>
        <begin position="18"/>
        <end position="39"/>
    </location>
</feature>
<comment type="caution">
    <text evidence="3">The sequence shown here is derived from an EMBL/GenBank/DDBJ whole genome shotgun (WGS) entry which is preliminary data.</text>
</comment>
<dbReference type="eggNOG" id="ENOG502Z854">
    <property type="taxonomic scope" value="Bacteria"/>
</dbReference>
<dbReference type="Proteomes" id="UP000006334">
    <property type="component" value="Unassembled WGS sequence"/>
</dbReference>
<feature type="transmembrane region" description="Helical" evidence="1">
    <location>
        <begin position="122"/>
        <end position="139"/>
    </location>
</feature>
<feature type="domain" description="DUF1206" evidence="2">
    <location>
        <begin position="116"/>
        <end position="185"/>
    </location>
</feature>
<keyword evidence="1" id="KW-0812">Transmembrane</keyword>
<protein>
    <recommendedName>
        <fullName evidence="2">DUF1206 domain-containing protein</fullName>
    </recommendedName>
</protein>
<evidence type="ECO:0000259" key="2">
    <source>
        <dbReference type="Pfam" id="PF06724"/>
    </source>
</evidence>
<sequence>MQGITNPDNLDITKPNEVILRVFYFGSAIVYTSVTYAAVKVLLGRSDNSSSQDSKQMSSSILQEEWGVVLIGIISLIIMLFALIQFKHTIKGDFMDKFVNSMPGTKKHLANGFGRAGFAGRGVIYFMVGGFFMHAAMTYDSNKAGGMSEALQTLLEQPFGPYLVALVGVGMFSFGVFCGFEGRYRKTS</sequence>
<dbReference type="EMBL" id="BAEN01000068">
    <property type="protein sequence ID" value="GAC16347.1"/>
    <property type="molecule type" value="Genomic_DNA"/>
</dbReference>
<feature type="transmembrane region" description="Helical" evidence="1">
    <location>
        <begin position="159"/>
        <end position="180"/>
    </location>
</feature>
<dbReference type="InterPro" id="IPR009597">
    <property type="entry name" value="DUF1206"/>
</dbReference>
<organism evidence="3 4">
    <name type="scientific">Aliiglaciecola lipolytica E3</name>
    <dbReference type="NCBI Taxonomy" id="1127673"/>
    <lineage>
        <taxon>Bacteria</taxon>
        <taxon>Pseudomonadati</taxon>
        <taxon>Pseudomonadota</taxon>
        <taxon>Gammaproteobacteria</taxon>
        <taxon>Alteromonadales</taxon>
        <taxon>Alteromonadaceae</taxon>
        <taxon>Aliiglaciecola</taxon>
    </lineage>
</organism>
<keyword evidence="1" id="KW-0472">Membrane</keyword>
<evidence type="ECO:0000313" key="4">
    <source>
        <dbReference type="Proteomes" id="UP000006334"/>
    </source>
</evidence>
<dbReference type="STRING" id="1127673.GLIP_3736"/>
<keyword evidence="4" id="KW-1185">Reference proteome</keyword>
<gene>
    <name evidence="3" type="ORF">GLIP_3736</name>
</gene>
<evidence type="ECO:0000313" key="3">
    <source>
        <dbReference type="EMBL" id="GAC16347.1"/>
    </source>
</evidence>
<accession>K6YDW7</accession>
<dbReference type="AlphaFoldDB" id="K6YDW7"/>
<feature type="domain" description="DUF1206" evidence="2">
    <location>
        <begin position="24"/>
        <end position="88"/>
    </location>
</feature>
<name>K6YDW7_9ALTE</name>
<feature type="transmembrane region" description="Helical" evidence="1">
    <location>
        <begin position="66"/>
        <end position="86"/>
    </location>
</feature>
<proteinExistence type="predicted"/>
<reference evidence="3 4" key="1">
    <citation type="journal article" date="2017" name="Antonie Van Leeuwenhoek">
        <title>Rhizobium rhizosphaerae sp. nov., a novel species isolated from rice rhizosphere.</title>
        <authorList>
            <person name="Zhao J.J."/>
            <person name="Zhang J."/>
            <person name="Zhang R.J."/>
            <person name="Zhang C.W."/>
            <person name="Yin H.Q."/>
            <person name="Zhang X.X."/>
        </authorList>
    </citation>
    <scope>NUCLEOTIDE SEQUENCE [LARGE SCALE GENOMIC DNA]</scope>
    <source>
        <strain evidence="3 4">E3</strain>
    </source>
</reference>
<dbReference type="Pfam" id="PF06724">
    <property type="entry name" value="DUF1206"/>
    <property type="match status" value="2"/>
</dbReference>
<keyword evidence="1" id="KW-1133">Transmembrane helix</keyword>